<name>A0A2N8UED2_9BASI</name>
<proteinExistence type="predicted"/>
<feature type="transmembrane region" description="Helical" evidence="2">
    <location>
        <begin position="54"/>
        <end position="73"/>
    </location>
</feature>
<feature type="compositionally biased region" description="Basic and acidic residues" evidence="1">
    <location>
        <begin position="1"/>
        <end position="12"/>
    </location>
</feature>
<keyword evidence="2" id="KW-0812">Transmembrane</keyword>
<evidence type="ECO:0000256" key="2">
    <source>
        <dbReference type="SAM" id="Phobius"/>
    </source>
</evidence>
<feature type="region of interest" description="Disordered" evidence="1">
    <location>
        <begin position="1"/>
        <end position="47"/>
    </location>
</feature>
<dbReference type="PANTHER" id="PTHR10151:SF120">
    <property type="entry name" value="BIS(5'-ADENOSYL)-TRIPHOSPHATASE"/>
    <property type="match status" value="1"/>
</dbReference>
<dbReference type="AlphaFoldDB" id="A0A2N8UED2"/>
<gene>
    <name evidence="3" type="ORF">SRS1_10991</name>
</gene>
<sequence>MSTEDERPDGSRSVRRPSRPAAAPETHEADATTPLLHPSTPTQQPSRRTSICRLLIPLFLLALLLSLLPFHTLDERATSLLPNATLTNGTHAFRRTVVLVSLDGAKPAYLRPDLAPSLQALGTSTRRSRRARFMQPIFPTLTFPNHWTLLTGLYAGSHGIVANDFTDAGTGRQFYYMSPQMSWDVRWWRGEPIWATAERSAVSSAVLMWPGPPVTAQGGRPRYFQKYESDWDLEGRMRQVLAWVDMERVEDRPSLICAYVPDIDQAAHKFGPDSAQALAAVRQVDAFIGRLHTELVDKRALHNVVDVIIVSDHGMTTTSNAKLVYLEELLGSTLYAHLEHRDGWPSAGLRFRGTPAEQRQLEQHAFDRLSTLTQKGWTVYTRDTLPERYYFASAAVEDRLAPLWIVPDVGWSITTHAEMAGFSDGVYAPRGNHGYDNEEEDMHAIFVASGPSFAPVSSAEGSKGKAWNMDGFGNVEVHNLVSRILGVRESKRASTNGTWTFWDSHLRSGL</sequence>
<dbReference type="PANTHER" id="PTHR10151">
    <property type="entry name" value="ECTONUCLEOTIDE PYROPHOSPHATASE/PHOSPHODIESTERASE"/>
    <property type="match status" value="1"/>
</dbReference>
<evidence type="ECO:0000313" key="3">
    <source>
        <dbReference type="EMBL" id="SJX62733.1"/>
    </source>
</evidence>
<dbReference type="Pfam" id="PF01663">
    <property type="entry name" value="Phosphodiest"/>
    <property type="match status" value="1"/>
</dbReference>
<dbReference type="GO" id="GO:0009141">
    <property type="term" value="P:nucleoside triphosphate metabolic process"/>
    <property type="evidence" value="ECO:0007669"/>
    <property type="project" value="TreeGrafter"/>
</dbReference>
<dbReference type="CDD" id="cd16018">
    <property type="entry name" value="Enpp"/>
    <property type="match status" value="1"/>
</dbReference>
<reference evidence="3 4" key="1">
    <citation type="submission" date="2017-02" db="EMBL/GenBank/DDBJ databases">
        <authorList>
            <person name="Peterson S.W."/>
        </authorList>
    </citation>
    <scope>NUCLEOTIDE SEQUENCE [LARGE SCALE GENOMIC DNA]</scope>
    <source>
        <strain evidence="3 4">SRS1_H2-8</strain>
    </source>
</reference>
<evidence type="ECO:0000313" key="4">
    <source>
        <dbReference type="Proteomes" id="UP000239563"/>
    </source>
</evidence>
<dbReference type="InterPro" id="IPR002591">
    <property type="entry name" value="Phosphodiest/P_Trfase"/>
</dbReference>
<organism evidence="3 4">
    <name type="scientific">Sporisorium reilianum f. sp. reilianum</name>
    <dbReference type="NCBI Taxonomy" id="72559"/>
    <lineage>
        <taxon>Eukaryota</taxon>
        <taxon>Fungi</taxon>
        <taxon>Dikarya</taxon>
        <taxon>Basidiomycota</taxon>
        <taxon>Ustilaginomycotina</taxon>
        <taxon>Ustilaginomycetes</taxon>
        <taxon>Ustilaginales</taxon>
        <taxon>Ustilaginaceae</taxon>
        <taxon>Sporisorium</taxon>
    </lineage>
</organism>
<accession>A0A2N8UED2</accession>
<evidence type="ECO:0000256" key="1">
    <source>
        <dbReference type="SAM" id="MobiDB-lite"/>
    </source>
</evidence>
<dbReference type="Proteomes" id="UP000239563">
    <property type="component" value="Chromosome VI"/>
</dbReference>
<dbReference type="FunFam" id="3.30.1360.180:FF:000003">
    <property type="entry name" value="Type I phosphodiesterase/nucleotide pyrophosphatase family protein"/>
    <property type="match status" value="1"/>
</dbReference>
<dbReference type="InterPro" id="IPR017850">
    <property type="entry name" value="Alkaline_phosphatase_core_sf"/>
</dbReference>
<keyword evidence="2" id="KW-1133">Transmembrane helix</keyword>
<dbReference type="Gene3D" id="3.40.720.10">
    <property type="entry name" value="Alkaline Phosphatase, subunit A"/>
    <property type="match status" value="1"/>
</dbReference>
<dbReference type="EMBL" id="LT795059">
    <property type="protein sequence ID" value="SJX62733.1"/>
    <property type="molecule type" value="Genomic_DNA"/>
</dbReference>
<dbReference type="SUPFAM" id="SSF53649">
    <property type="entry name" value="Alkaline phosphatase-like"/>
    <property type="match status" value="1"/>
</dbReference>
<keyword evidence="2" id="KW-0472">Membrane</keyword>
<protein>
    <submittedName>
        <fullName evidence="3">Related to nucleotide diphosphatase</fullName>
    </submittedName>
</protein>
<dbReference type="Gene3D" id="3.30.1360.180">
    <property type="match status" value="1"/>
</dbReference>
<dbReference type="GO" id="GO:0047429">
    <property type="term" value="F:nucleoside triphosphate diphosphatase activity"/>
    <property type="evidence" value="ECO:0007669"/>
    <property type="project" value="TreeGrafter"/>
</dbReference>
<dbReference type="GO" id="GO:0017111">
    <property type="term" value="F:ribonucleoside triphosphate phosphatase activity"/>
    <property type="evidence" value="ECO:0007669"/>
    <property type="project" value="TreeGrafter"/>
</dbReference>